<feature type="region of interest" description="Disordered" evidence="1">
    <location>
        <begin position="270"/>
        <end position="290"/>
    </location>
</feature>
<dbReference type="GeneID" id="70190507"/>
<gene>
    <name evidence="2" type="ORF">B0I36DRAFT_383491</name>
</gene>
<name>A0A9P8Y7M3_9PEZI</name>
<dbReference type="RefSeq" id="XP_046014507.1">
    <property type="nucleotide sequence ID" value="XM_046160961.1"/>
</dbReference>
<evidence type="ECO:0000313" key="3">
    <source>
        <dbReference type="Proteomes" id="UP000756346"/>
    </source>
</evidence>
<organism evidence="2 3">
    <name type="scientific">Microdochium trichocladiopsis</name>
    <dbReference type="NCBI Taxonomy" id="1682393"/>
    <lineage>
        <taxon>Eukaryota</taxon>
        <taxon>Fungi</taxon>
        <taxon>Dikarya</taxon>
        <taxon>Ascomycota</taxon>
        <taxon>Pezizomycotina</taxon>
        <taxon>Sordariomycetes</taxon>
        <taxon>Xylariomycetidae</taxon>
        <taxon>Xylariales</taxon>
        <taxon>Microdochiaceae</taxon>
        <taxon>Microdochium</taxon>
    </lineage>
</organism>
<accession>A0A9P8Y7M3</accession>
<dbReference type="OrthoDB" id="4757858at2759"/>
<dbReference type="AlphaFoldDB" id="A0A9P8Y7M3"/>
<evidence type="ECO:0000256" key="1">
    <source>
        <dbReference type="SAM" id="MobiDB-lite"/>
    </source>
</evidence>
<dbReference type="InterPro" id="IPR032675">
    <property type="entry name" value="LRR_dom_sf"/>
</dbReference>
<comment type="caution">
    <text evidence="2">The sequence shown here is derived from an EMBL/GenBank/DDBJ whole genome shotgun (WGS) entry which is preliminary data.</text>
</comment>
<dbReference type="Proteomes" id="UP000756346">
    <property type="component" value="Unassembled WGS sequence"/>
</dbReference>
<keyword evidence="3" id="KW-1185">Reference proteome</keyword>
<dbReference type="EMBL" id="JAGTJQ010000004">
    <property type="protein sequence ID" value="KAH7033675.1"/>
    <property type="molecule type" value="Genomic_DNA"/>
</dbReference>
<sequence>MPSSIRLSDEIYVRILDKLTLSEVNSARLEAENRLRRVTLSRICLVSRNLRRLAEPLLYHHPWHPNGGLLTTLCSRPALGERVRHITFREQALAPPDPMMKSILLAFHGATVREIARAKYRWPELDALLDDVLKARVSQIYRRGETEALLLLMILVVTPNVETLVLSRLLFDSSQALSLLFTLCSNRITASENDSVEPFGPLRKLYSISTSGIADNDVPDTVRESKNARSFIFFPRLQSFSASCLDWAPSRRPARNGHDDNNSDNAREVTQINEESHTSEELPGPPMTGAHPNLRHLALLDSSFVSPTAVREILVVFPNLQSLLLHFFVHHDPSSHVTPQLDFAQLGNVLREPGARQLRRLELEHTAADTADGRFEELGRGFIGPLRNELTSLEQLRIPLASLAGVRPKALDLCEMLPPSLRWLWTSVTITGDSDAHVQAIFRMLNQAAAKLPLLEWVMVRFPRSHNAVLFFMSNDFAVATVGKRHALFRKKVVSPVRTPPGWEHELLETDVWMP</sequence>
<reference evidence="2" key="1">
    <citation type="journal article" date="2021" name="Nat. Commun.">
        <title>Genetic determinants of endophytism in the Arabidopsis root mycobiome.</title>
        <authorList>
            <person name="Mesny F."/>
            <person name="Miyauchi S."/>
            <person name="Thiergart T."/>
            <person name="Pickel B."/>
            <person name="Atanasova L."/>
            <person name="Karlsson M."/>
            <person name="Huettel B."/>
            <person name="Barry K.W."/>
            <person name="Haridas S."/>
            <person name="Chen C."/>
            <person name="Bauer D."/>
            <person name="Andreopoulos W."/>
            <person name="Pangilinan J."/>
            <person name="LaButti K."/>
            <person name="Riley R."/>
            <person name="Lipzen A."/>
            <person name="Clum A."/>
            <person name="Drula E."/>
            <person name="Henrissat B."/>
            <person name="Kohler A."/>
            <person name="Grigoriev I.V."/>
            <person name="Martin F.M."/>
            <person name="Hacquard S."/>
        </authorList>
    </citation>
    <scope>NUCLEOTIDE SEQUENCE</scope>
    <source>
        <strain evidence="2">MPI-CAGE-CH-0230</strain>
    </source>
</reference>
<dbReference type="Gene3D" id="3.80.10.10">
    <property type="entry name" value="Ribonuclease Inhibitor"/>
    <property type="match status" value="1"/>
</dbReference>
<proteinExistence type="predicted"/>
<protein>
    <submittedName>
        <fullName evidence="2">Uncharacterized protein</fullName>
    </submittedName>
</protein>
<evidence type="ECO:0000313" key="2">
    <source>
        <dbReference type="EMBL" id="KAH7033675.1"/>
    </source>
</evidence>